<name>A0ABV5X1F0_9MICO</name>
<dbReference type="Pfam" id="PF09438">
    <property type="entry name" value="DUF2017"/>
    <property type="match status" value="1"/>
</dbReference>
<organism evidence="2 3">
    <name type="scientific">Brevibacterium otitidis</name>
    <dbReference type="NCBI Taxonomy" id="53364"/>
    <lineage>
        <taxon>Bacteria</taxon>
        <taxon>Bacillati</taxon>
        <taxon>Actinomycetota</taxon>
        <taxon>Actinomycetes</taxon>
        <taxon>Micrococcales</taxon>
        <taxon>Brevibacteriaceae</taxon>
        <taxon>Brevibacterium</taxon>
    </lineage>
</organism>
<evidence type="ECO:0000313" key="3">
    <source>
        <dbReference type="Proteomes" id="UP001589707"/>
    </source>
</evidence>
<evidence type="ECO:0000313" key="2">
    <source>
        <dbReference type="EMBL" id="MFB9776260.1"/>
    </source>
</evidence>
<dbReference type="EMBL" id="JBHMAU010000049">
    <property type="protein sequence ID" value="MFB9776260.1"/>
    <property type="molecule type" value="Genomic_DNA"/>
</dbReference>
<reference evidence="2 3" key="1">
    <citation type="submission" date="2024-09" db="EMBL/GenBank/DDBJ databases">
        <authorList>
            <person name="Sun Q."/>
            <person name="Mori K."/>
        </authorList>
    </citation>
    <scope>NUCLEOTIDE SEQUENCE [LARGE SCALE GENOMIC DNA]</scope>
    <source>
        <strain evidence="2 3">JCM 11683</strain>
    </source>
</reference>
<accession>A0ABV5X1F0</accession>
<proteinExistence type="predicted"/>
<gene>
    <name evidence="2" type="ORF">ACFFN1_07560</name>
</gene>
<keyword evidence="3" id="KW-1185">Reference proteome</keyword>
<feature type="region of interest" description="Disordered" evidence="1">
    <location>
        <begin position="42"/>
        <end position="70"/>
    </location>
</feature>
<dbReference type="RefSeq" id="WP_376840074.1">
    <property type="nucleotide sequence ID" value="NZ_JBHMAU010000049.1"/>
</dbReference>
<sequence>MRIHSAARAFAVLDLEPGERHIFRSLLSDVAVMLGGEGELDSLGMPVEDADPAPEAGVAEEGRAGSADGGLSDDDLARLVGISTTERPEDPAVLRLLPDVDGDDAERSAEFRRLTEHDLRESKLANIRTALYDLSLTGRIELDEAHTRAWSMALNDVRLVLATRMSMASESDVEELYAREAAAELDDQQATMLTVYDFLTWAQERLTTILLSHLGAGGEDSGNDA</sequence>
<protein>
    <submittedName>
        <fullName evidence="2">DUF2017 family protein</fullName>
    </submittedName>
</protein>
<dbReference type="Proteomes" id="UP001589707">
    <property type="component" value="Unassembled WGS sequence"/>
</dbReference>
<comment type="caution">
    <text evidence="2">The sequence shown here is derived from an EMBL/GenBank/DDBJ whole genome shotgun (WGS) entry which is preliminary data.</text>
</comment>
<evidence type="ECO:0000256" key="1">
    <source>
        <dbReference type="SAM" id="MobiDB-lite"/>
    </source>
</evidence>
<dbReference type="InterPro" id="IPR018561">
    <property type="entry name" value="AosR"/>
</dbReference>